<evidence type="ECO:0000256" key="2">
    <source>
        <dbReference type="ARBA" id="ARBA00022741"/>
    </source>
</evidence>
<proteinExistence type="inferred from homology"/>
<name>A0A424YG09_9FIRM</name>
<reference evidence="7 8" key="1">
    <citation type="submission" date="2018-08" db="EMBL/GenBank/DDBJ databases">
        <title>The metabolism and importance of syntrophic acetate oxidation coupled to methane or sulfide production in haloalkaline environments.</title>
        <authorList>
            <person name="Timmers P.H.A."/>
            <person name="Vavourakis C.D."/>
            <person name="Sorokin D.Y."/>
            <person name="Sinninghe Damste J.S."/>
            <person name="Muyzer G."/>
            <person name="Stams A.J.M."/>
            <person name="Plugge C.M."/>
        </authorList>
    </citation>
    <scope>NUCLEOTIDE SEQUENCE [LARGE SCALE GENOMIC DNA]</scope>
    <source>
        <strain evidence="7">MSAO_Bac1</strain>
    </source>
</reference>
<dbReference type="Pfam" id="PF06723">
    <property type="entry name" value="MreB_Mbl"/>
    <property type="match status" value="1"/>
</dbReference>
<accession>A0A424YG09</accession>
<dbReference type="EMBL" id="QZAA01000111">
    <property type="protein sequence ID" value="RQD76776.1"/>
    <property type="molecule type" value="Genomic_DNA"/>
</dbReference>
<dbReference type="NCBIfam" id="NF010539">
    <property type="entry name" value="PRK13927.1"/>
    <property type="match status" value="1"/>
</dbReference>
<evidence type="ECO:0000256" key="3">
    <source>
        <dbReference type="ARBA" id="ARBA00022840"/>
    </source>
</evidence>
<evidence type="ECO:0000256" key="6">
    <source>
        <dbReference type="HAMAP-Rule" id="MF_02207"/>
    </source>
</evidence>
<organism evidence="7 8">
    <name type="scientific">Candidatus Syntrophonatronum acetioxidans</name>
    <dbReference type="NCBI Taxonomy" id="1795816"/>
    <lineage>
        <taxon>Bacteria</taxon>
        <taxon>Bacillati</taxon>
        <taxon>Bacillota</taxon>
        <taxon>Clostridia</taxon>
        <taxon>Eubacteriales</taxon>
        <taxon>Syntrophomonadaceae</taxon>
        <taxon>Candidatus Syntrophonatronum</taxon>
    </lineage>
</organism>
<evidence type="ECO:0000313" key="8">
    <source>
        <dbReference type="Proteomes" id="UP000285138"/>
    </source>
</evidence>
<evidence type="ECO:0000256" key="4">
    <source>
        <dbReference type="ARBA" id="ARBA00022960"/>
    </source>
</evidence>
<comment type="subcellular location">
    <subcellularLocation>
        <location evidence="6">Cytoplasm</location>
    </subcellularLocation>
    <text evidence="6">Membrane-associated.</text>
</comment>
<dbReference type="GO" id="GO:0005524">
    <property type="term" value="F:ATP binding"/>
    <property type="evidence" value="ECO:0007669"/>
    <property type="project" value="UniProtKB-KW"/>
</dbReference>
<dbReference type="NCBIfam" id="TIGR00904">
    <property type="entry name" value="mreB"/>
    <property type="match status" value="1"/>
</dbReference>
<dbReference type="SUPFAM" id="SSF53067">
    <property type="entry name" value="Actin-like ATPase domain"/>
    <property type="match status" value="2"/>
</dbReference>
<gene>
    <name evidence="6" type="primary">mreB</name>
    <name evidence="7" type="ORF">D5R97_04055</name>
</gene>
<comment type="similarity">
    <text evidence="5 6">Belongs to the FtsA/MreB family.</text>
</comment>
<dbReference type="AlphaFoldDB" id="A0A424YG09"/>
<dbReference type="PANTHER" id="PTHR42749">
    <property type="entry name" value="CELL SHAPE-DETERMINING PROTEIN MREB"/>
    <property type="match status" value="1"/>
</dbReference>
<comment type="function">
    <text evidence="6">Forms membrane-associated dynamic filaments that are essential for cell shape determination. Acts by regulating cell wall synthesis and cell elongation, and thus cell shape. A feedback loop between cell geometry and MreB localization may maintain elongated cell shape by targeting cell wall growth to regions of negative cell wall curvature.</text>
</comment>
<keyword evidence="3 6" id="KW-0067">ATP-binding</keyword>
<keyword evidence="1 6" id="KW-0963">Cytoplasm</keyword>
<dbReference type="GO" id="GO:0000902">
    <property type="term" value="P:cell morphogenesis"/>
    <property type="evidence" value="ECO:0007669"/>
    <property type="project" value="InterPro"/>
</dbReference>
<dbReference type="GO" id="GO:0005737">
    <property type="term" value="C:cytoplasm"/>
    <property type="evidence" value="ECO:0007669"/>
    <property type="project" value="UniProtKB-SubCell"/>
</dbReference>
<evidence type="ECO:0000313" key="7">
    <source>
        <dbReference type="EMBL" id="RQD76776.1"/>
    </source>
</evidence>
<keyword evidence="2 6" id="KW-0547">Nucleotide-binding</keyword>
<dbReference type="GO" id="GO:0008360">
    <property type="term" value="P:regulation of cell shape"/>
    <property type="evidence" value="ECO:0007669"/>
    <property type="project" value="UniProtKB-UniRule"/>
</dbReference>
<dbReference type="InterPro" id="IPR043129">
    <property type="entry name" value="ATPase_NBD"/>
</dbReference>
<dbReference type="InterPro" id="IPR056546">
    <property type="entry name" value="MreB_MamK-like"/>
</dbReference>
<dbReference type="Gene3D" id="3.30.420.40">
    <property type="match status" value="3"/>
</dbReference>
<dbReference type="HAMAP" id="MF_02207">
    <property type="entry name" value="MreB"/>
    <property type="match status" value="1"/>
</dbReference>
<sequence length="341" mass="36500">MSISADMGIDLGTATVLVFVRNKGIVLNEPSVVAIEQGSNKVLAVGEGAQQMLGRTPGNIVATRPLKEGVIADFDITEVMLKHFIYKVSNRRMFFRPRVVVCVPTGTTAVEQKAVLEAVARTGARQTFLIEEPRAAALGADLEIFDPSGHMVVDIGGGTTDVAVLSLGEIVVSESIKIGGDKFDDAILRYIKKEFNLLIGERTAEALKVKVGSACPQGDVSMAIRGRDLVTGLPRSLDITTSHVSEAFEEPLEHIIACIRQVLEKTPPELAGDIINRGIVLTGGGALLHGMDDLISQETQVPAYIAEEPIGCVARGTGKVLERLDQMIPSLITRRKVASLL</sequence>
<dbReference type="InterPro" id="IPR004753">
    <property type="entry name" value="MreB"/>
</dbReference>
<dbReference type="PRINTS" id="PR01652">
    <property type="entry name" value="SHAPEPROTEIN"/>
</dbReference>
<feature type="binding site" evidence="6">
    <location>
        <begin position="284"/>
        <end position="287"/>
    </location>
    <ligand>
        <name>ATP</name>
        <dbReference type="ChEBI" id="CHEBI:30616"/>
    </ligand>
</feature>
<protein>
    <recommendedName>
        <fullName evidence="6">Cell shape-determining protein MreB</fullName>
    </recommendedName>
</protein>
<dbReference type="CDD" id="cd10225">
    <property type="entry name" value="ASKHA_NBD_MreB-like"/>
    <property type="match status" value="1"/>
</dbReference>
<comment type="caution">
    <text evidence="7">The sequence shown here is derived from an EMBL/GenBank/DDBJ whole genome shotgun (WGS) entry which is preliminary data.</text>
</comment>
<evidence type="ECO:0000256" key="1">
    <source>
        <dbReference type="ARBA" id="ARBA00022490"/>
    </source>
</evidence>
<dbReference type="PANTHER" id="PTHR42749:SF4">
    <property type="entry name" value="CELL SHAPE-DETERMINING PROTEIN MBL"/>
    <property type="match status" value="1"/>
</dbReference>
<feature type="binding site" evidence="6">
    <location>
        <begin position="205"/>
        <end position="208"/>
    </location>
    <ligand>
        <name>ATP</name>
        <dbReference type="ChEBI" id="CHEBI:30616"/>
    </ligand>
</feature>
<comment type="subunit">
    <text evidence="6">Forms polymers.</text>
</comment>
<feature type="binding site" evidence="6">
    <location>
        <begin position="157"/>
        <end position="159"/>
    </location>
    <ligand>
        <name>ATP</name>
        <dbReference type="ChEBI" id="CHEBI:30616"/>
    </ligand>
</feature>
<dbReference type="Proteomes" id="UP000285138">
    <property type="component" value="Unassembled WGS sequence"/>
</dbReference>
<evidence type="ECO:0000256" key="5">
    <source>
        <dbReference type="ARBA" id="ARBA00023458"/>
    </source>
</evidence>
<keyword evidence="4 6" id="KW-0133">Cell shape</keyword>
<comment type="caution">
    <text evidence="6">Lacks conserved residue(s) required for the propagation of feature annotation.</text>
</comment>